<accession>A0ACB6Q8K6</accession>
<dbReference type="EMBL" id="MU003552">
    <property type="protein sequence ID" value="KAF2463303.1"/>
    <property type="molecule type" value="Genomic_DNA"/>
</dbReference>
<organism evidence="1 2">
    <name type="scientific">Lindgomyces ingoldianus</name>
    <dbReference type="NCBI Taxonomy" id="673940"/>
    <lineage>
        <taxon>Eukaryota</taxon>
        <taxon>Fungi</taxon>
        <taxon>Dikarya</taxon>
        <taxon>Ascomycota</taxon>
        <taxon>Pezizomycotina</taxon>
        <taxon>Dothideomycetes</taxon>
        <taxon>Pleosporomycetidae</taxon>
        <taxon>Pleosporales</taxon>
        <taxon>Lindgomycetaceae</taxon>
        <taxon>Lindgomyces</taxon>
    </lineage>
</organism>
<gene>
    <name evidence="1" type="ORF">BDR25DRAFT_246092</name>
</gene>
<protein>
    <submittedName>
        <fullName evidence="1">Kinase-like protein</fullName>
    </submittedName>
</protein>
<proteinExistence type="predicted"/>
<reference evidence="1" key="1">
    <citation type="journal article" date="2020" name="Stud. Mycol.">
        <title>101 Dothideomycetes genomes: a test case for predicting lifestyles and emergence of pathogens.</title>
        <authorList>
            <person name="Haridas S."/>
            <person name="Albert R."/>
            <person name="Binder M."/>
            <person name="Bloem J."/>
            <person name="Labutti K."/>
            <person name="Salamov A."/>
            <person name="Andreopoulos B."/>
            <person name="Baker S."/>
            <person name="Barry K."/>
            <person name="Bills G."/>
            <person name="Bluhm B."/>
            <person name="Cannon C."/>
            <person name="Castanera R."/>
            <person name="Culley D."/>
            <person name="Daum C."/>
            <person name="Ezra D."/>
            <person name="Gonzalez J."/>
            <person name="Henrissat B."/>
            <person name="Kuo A."/>
            <person name="Liang C."/>
            <person name="Lipzen A."/>
            <person name="Lutzoni F."/>
            <person name="Magnuson J."/>
            <person name="Mondo S."/>
            <person name="Nolan M."/>
            <person name="Ohm R."/>
            <person name="Pangilinan J."/>
            <person name="Park H.-J."/>
            <person name="Ramirez L."/>
            <person name="Alfaro M."/>
            <person name="Sun H."/>
            <person name="Tritt A."/>
            <person name="Yoshinaga Y."/>
            <person name="Zwiers L.-H."/>
            <person name="Turgeon B."/>
            <person name="Goodwin S."/>
            <person name="Spatafora J."/>
            <person name="Crous P."/>
            <person name="Grigoriev I."/>
        </authorList>
    </citation>
    <scope>NUCLEOTIDE SEQUENCE</scope>
    <source>
        <strain evidence="1">ATCC 200398</strain>
    </source>
</reference>
<evidence type="ECO:0000313" key="1">
    <source>
        <dbReference type="EMBL" id="KAF2463303.1"/>
    </source>
</evidence>
<name>A0ACB6Q8K6_9PLEO</name>
<dbReference type="Proteomes" id="UP000799755">
    <property type="component" value="Unassembled WGS sequence"/>
</dbReference>
<comment type="caution">
    <text evidence="1">The sequence shown here is derived from an EMBL/GenBank/DDBJ whole genome shotgun (WGS) entry which is preliminary data.</text>
</comment>
<sequence>MDPYLELVESARLETQFRRDGTVHTYHESGKHASQRRLHREETWQYQKTIGQGAYGSVWLEKCATEQEIKVRAVKMIREFEPDRPSESTGRDFTRELGAVTKFSHPKYEPCFVKSFGWYENPEAIFIAMEYLNHGDLQTYLNQIPRLSEPEGREITFQILEGLHCMHQNEFAHRDLKPGNILIRSMPPDNWWIKLCDFGISKNLADDFTKSTVKGTLAYMAPELLEKVDSVKERNSRNNQAADMWALGEIVVRMLTGEPTFTSPLMLLKYVERSPPLPLERLEELQITDEACLFVRSLMKVPPEERLTSQEALRQNWMSIYESPVLEMPGSNALRHVTCSNILFV</sequence>
<evidence type="ECO:0000313" key="2">
    <source>
        <dbReference type="Proteomes" id="UP000799755"/>
    </source>
</evidence>
<keyword evidence="2" id="KW-1185">Reference proteome</keyword>